<dbReference type="Pfam" id="PF12875">
    <property type="entry name" value="DUF3826"/>
    <property type="match status" value="1"/>
</dbReference>
<keyword evidence="1" id="KW-0732">Signal</keyword>
<dbReference type="Proteomes" id="UP000321532">
    <property type="component" value="Unassembled WGS sequence"/>
</dbReference>
<sequence length="237" mass="26274">MTLIKKSSRFICFACIGLLVSTVPVLAQETKPAAAKESAADKEAAYTRTITQRADKIVKTLNLPDEAKSAKVRDIIVQQYRDLNEIHSERDVQVKAAKAGEDKKAAEAQVKNIEEKASTRLDKLHGKYLAKLSGHLTTTHVDQVKDGMTYGVLPITYKGYLAMLPDLTEPQKAFIMTSLVEAREKAMDAESSEKKHGWFGKYKGRINNYLSAAGYDLKKAGEEWDKRLKAEAAAKAK</sequence>
<dbReference type="AlphaFoldDB" id="A0A512AXI2"/>
<name>A0A512AXI2_9BACT</name>
<dbReference type="RefSeq" id="WP_146897686.1">
    <property type="nucleotide sequence ID" value="NZ_BJYS01000014.1"/>
</dbReference>
<comment type="caution">
    <text evidence="2">The sequence shown here is derived from an EMBL/GenBank/DDBJ whole genome shotgun (WGS) entry which is preliminary data.</text>
</comment>
<dbReference type="InterPro" id="IPR024284">
    <property type="entry name" value="DUF3826"/>
</dbReference>
<protein>
    <recommendedName>
        <fullName evidence="4">DUF3826 domain-containing protein</fullName>
    </recommendedName>
</protein>
<keyword evidence="3" id="KW-1185">Reference proteome</keyword>
<evidence type="ECO:0008006" key="4">
    <source>
        <dbReference type="Google" id="ProtNLM"/>
    </source>
</evidence>
<dbReference type="EMBL" id="BJYS01000014">
    <property type="protein sequence ID" value="GEO04425.1"/>
    <property type="molecule type" value="Genomic_DNA"/>
</dbReference>
<reference evidence="2 3" key="1">
    <citation type="submission" date="2019-07" db="EMBL/GenBank/DDBJ databases">
        <title>Whole genome shotgun sequence of Adhaeribacter aerolatus NBRC 106133.</title>
        <authorList>
            <person name="Hosoyama A."/>
            <person name="Uohara A."/>
            <person name="Ohji S."/>
            <person name="Ichikawa N."/>
        </authorList>
    </citation>
    <scope>NUCLEOTIDE SEQUENCE [LARGE SCALE GENOMIC DNA]</scope>
    <source>
        <strain evidence="2 3">NBRC 106133</strain>
    </source>
</reference>
<feature type="signal peptide" evidence="1">
    <location>
        <begin position="1"/>
        <end position="27"/>
    </location>
</feature>
<evidence type="ECO:0000256" key="1">
    <source>
        <dbReference type="SAM" id="SignalP"/>
    </source>
</evidence>
<evidence type="ECO:0000313" key="3">
    <source>
        <dbReference type="Proteomes" id="UP000321532"/>
    </source>
</evidence>
<organism evidence="2 3">
    <name type="scientific">Adhaeribacter aerolatus</name>
    <dbReference type="NCBI Taxonomy" id="670289"/>
    <lineage>
        <taxon>Bacteria</taxon>
        <taxon>Pseudomonadati</taxon>
        <taxon>Bacteroidota</taxon>
        <taxon>Cytophagia</taxon>
        <taxon>Cytophagales</taxon>
        <taxon>Hymenobacteraceae</taxon>
        <taxon>Adhaeribacter</taxon>
    </lineage>
</organism>
<accession>A0A512AXI2</accession>
<feature type="chain" id="PRO_5022174762" description="DUF3826 domain-containing protein" evidence="1">
    <location>
        <begin position="28"/>
        <end position="237"/>
    </location>
</feature>
<proteinExistence type="predicted"/>
<evidence type="ECO:0000313" key="2">
    <source>
        <dbReference type="EMBL" id="GEO04425.1"/>
    </source>
</evidence>
<gene>
    <name evidence="2" type="ORF">AAE02nite_20890</name>
</gene>
<dbReference type="OrthoDB" id="1375905at2"/>